<name>A0A918I8S9_9ACTN</name>
<evidence type="ECO:0000256" key="1">
    <source>
        <dbReference type="SAM" id="Phobius"/>
    </source>
</evidence>
<reference evidence="2" key="2">
    <citation type="submission" date="2020-09" db="EMBL/GenBank/DDBJ databases">
        <authorList>
            <person name="Sun Q."/>
            <person name="Ohkuma M."/>
        </authorList>
    </citation>
    <scope>NUCLEOTIDE SEQUENCE</scope>
    <source>
        <strain evidence="2">JCM 4369</strain>
    </source>
</reference>
<sequence length="293" mass="31045">MRSDLAAAIPVNAAQLPAAGLLWWILSTTEDQYDSGYDGAWGIFCLLVFAPLLLPVLGLLLSVVLTLPAVVFARPVTRRSGGPEWACRTVAAAVVAVGWGAVAAVLWHWPFVTTTSVLTALGLLPALGIAYVRTRSWSRWGLWWRSALACAALFALALGGGLAASLSGLVPPYEPPRLTPAQLTGVWRGDNGAELRLERAGRAEARGLPVEPTDRDPATPGHRDYVVCSGSGAWKPDAGTGDTDRPGILLHLDTGCGEDTRWSVSGTEESPRLYVLFGDPDAGTLRVLDRADG</sequence>
<accession>A0A918I8S9</accession>
<evidence type="ECO:0000313" key="3">
    <source>
        <dbReference type="Proteomes" id="UP000618795"/>
    </source>
</evidence>
<feature type="transmembrane region" description="Helical" evidence="1">
    <location>
        <begin position="115"/>
        <end position="134"/>
    </location>
</feature>
<comment type="caution">
    <text evidence="2">The sequence shown here is derived from an EMBL/GenBank/DDBJ whole genome shotgun (WGS) entry which is preliminary data.</text>
</comment>
<keyword evidence="3" id="KW-1185">Reference proteome</keyword>
<reference evidence="2" key="1">
    <citation type="journal article" date="2014" name="Int. J. Syst. Evol. Microbiol.">
        <title>Complete genome sequence of Corynebacterium casei LMG S-19264T (=DSM 44701T), isolated from a smear-ripened cheese.</title>
        <authorList>
            <consortium name="US DOE Joint Genome Institute (JGI-PGF)"/>
            <person name="Walter F."/>
            <person name="Albersmeier A."/>
            <person name="Kalinowski J."/>
            <person name="Ruckert C."/>
        </authorList>
    </citation>
    <scope>NUCLEOTIDE SEQUENCE</scope>
    <source>
        <strain evidence="2">JCM 4369</strain>
    </source>
</reference>
<gene>
    <name evidence="2" type="ORF">GCM10010260_23720</name>
</gene>
<evidence type="ECO:0000313" key="2">
    <source>
        <dbReference type="EMBL" id="GGU89057.1"/>
    </source>
</evidence>
<feature type="transmembrane region" description="Helical" evidence="1">
    <location>
        <begin position="85"/>
        <end position="109"/>
    </location>
</feature>
<keyword evidence="1" id="KW-0812">Transmembrane</keyword>
<dbReference type="EMBL" id="BMTD01000004">
    <property type="protein sequence ID" value="GGU89057.1"/>
    <property type="molecule type" value="Genomic_DNA"/>
</dbReference>
<keyword evidence="1" id="KW-0472">Membrane</keyword>
<protein>
    <submittedName>
        <fullName evidence="2">Uncharacterized protein</fullName>
    </submittedName>
</protein>
<feature type="transmembrane region" description="Helical" evidence="1">
    <location>
        <begin position="146"/>
        <end position="170"/>
    </location>
</feature>
<keyword evidence="1" id="KW-1133">Transmembrane helix</keyword>
<proteinExistence type="predicted"/>
<feature type="transmembrane region" description="Helical" evidence="1">
    <location>
        <begin position="7"/>
        <end position="26"/>
    </location>
</feature>
<organism evidence="2 3">
    <name type="scientific">Streptomyces filipinensis</name>
    <dbReference type="NCBI Taxonomy" id="66887"/>
    <lineage>
        <taxon>Bacteria</taxon>
        <taxon>Bacillati</taxon>
        <taxon>Actinomycetota</taxon>
        <taxon>Actinomycetes</taxon>
        <taxon>Kitasatosporales</taxon>
        <taxon>Streptomycetaceae</taxon>
        <taxon>Streptomyces</taxon>
    </lineage>
</organism>
<feature type="transmembrane region" description="Helical" evidence="1">
    <location>
        <begin position="41"/>
        <end position="73"/>
    </location>
</feature>
<dbReference type="AlphaFoldDB" id="A0A918I8S9"/>
<dbReference type="Proteomes" id="UP000618795">
    <property type="component" value="Unassembled WGS sequence"/>
</dbReference>